<keyword evidence="2" id="KW-0479">Metal-binding</keyword>
<dbReference type="PANTHER" id="PTHR13172">
    <property type="entry name" value="MITOCHONDRIAL IMPORT INNER MEMBRANE TRANSLOCASE SUBUNIT TIM9B"/>
    <property type="match status" value="1"/>
</dbReference>
<dbReference type="OMA" id="NEMVRHC"/>
<comment type="caution">
    <text evidence="10">The sequence shown here is derived from an EMBL/GenBank/DDBJ whole genome shotgun (WGS) entry which is preliminary data.</text>
</comment>
<reference evidence="10" key="1">
    <citation type="submission" date="2022-10" db="EMBL/GenBank/DDBJ databases">
        <title>Novel sulphate-reducing endosymbionts in the free-living metamonad Anaeramoeba.</title>
        <authorList>
            <person name="Jerlstrom-Hultqvist J."/>
            <person name="Cepicka I."/>
            <person name="Gallot-Lavallee L."/>
            <person name="Salas-Leiva D."/>
            <person name="Curtis B.A."/>
            <person name="Zahonova K."/>
            <person name="Pipaliya S."/>
            <person name="Dacks J."/>
            <person name="Roger A.J."/>
        </authorList>
    </citation>
    <scope>NUCLEOTIDE SEQUENCE</scope>
    <source>
        <strain evidence="10">BMAN</strain>
    </source>
</reference>
<evidence type="ECO:0000256" key="4">
    <source>
        <dbReference type="ARBA" id="ARBA00022927"/>
    </source>
</evidence>
<dbReference type="InterPro" id="IPR004217">
    <property type="entry name" value="Tim10-like"/>
</dbReference>
<proteinExistence type="inferred from homology"/>
<comment type="subunit">
    <text evidence="8">Heterohexamer.</text>
</comment>
<keyword evidence="4 8" id="KW-0653">Protein transport</keyword>
<dbReference type="GO" id="GO:0046872">
    <property type="term" value="F:metal ion binding"/>
    <property type="evidence" value="ECO:0007669"/>
    <property type="project" value="UniProtKB-KW"/>
</dbReference>
<dbReference type="OrthoDB" id="1551503at2759"/>
<comment type="similarity">
    <text evidence="8">Belongs to the small Tim family.</text>
</comment>
<keyword evidence="8" id="KW-0472">Membrane</keyword>
<dbReference type="GO" id="GO:0015031">
    <property type="term" value="P:protein transport"/>
    <property type="evidence" value="ECO:0007669"/>
    <property type="project" value="UniProtKB-KW"/>
</dbReference>
<keyword evidence="8" id="KW-0999">Mitochondrion inner membrane</keyword>
<dbReference type="Proteomes" id="UP001149090">
    <property type="component" value="Unassembled WGS sequence"/>
</dbReference>
<dbReference type="Pfam" id="PF02953">
    <property type="entry name" value="zf-Tim10_DDP"/>
    <property type="match status" value="1"/>
</dbReference>
<comment type="function">
    <text evidence="8">Mitochondrial intermembrane chaperone that participates in the import and insertion of some multi-pass transmembrane proteins into the mitochondrial inner membrane. Also required for the transfer of beta-barrel precursors from the TOM complex to the sorting and assembly machinery (SAM complex) of the outer membrane. Acts as a chaperone-like protein that protects the hydrophobic precursors from aggregation and guide them through the mitochondrial intermembrane space.</text>
</comment>
<keyword evidence="8" id="KW-0143">Chaperone</keyword>
<keyword evidence="1 8" id="KW-0813">Transport</keyword>
<dbReference type="SUPFAM" id="SSF144122">
    <property type="entry name" value="Tim10-like"/>
    <property type="match status" value="1"/>
</dbReference>
<keyword evidence="6 8" id="KW-0496">Mitochondrion</keyword>
<comment type="domain">
    <text evidence="8">The twin CX3C motif contains 4 conserved Cys residues that form 2 disulfide bonds in the mitochondrial intermembrane space.</text>
</comment>
<feature type="domain" description="Tim10-like" evidence="9">
    <location>
        <begin position="11"/>
        <end position="72"/>
    </location>
</feature>
<keyword evidence="7 8" id="KW-1015">Disulfide bond</keyword>
<evidence type="ECO:0000256" key="8">
    <source>
        <dbReference type="RuleBase" id="RU367043"/>
    </source>
</evidence>
<evidence type="ECO:0000256" key="7">
    <source>
        <dbReference type="ARBA" id="ARBA00023157"/>
    </source>
</evidence>
<dbReference type="InterPro" id="IPR050673">
    <property type="entry name" value="Mito_inner_translocase_sub"/>
</dbReference>
<dbReference type="EMBL" id="JAPDFW010000033">
    <property type="protein sequence ID" value="KAJ5079434.1"/>
    <property type="molecule type" value="Genomic_DNA"/>
</dbReference>
<evidence type="ECO:0000313" key="11">
    <source>
        <dbReference type="Proteomes" id="UP001149090"/>
    </source>
</evidence>
<dbReference type="Gene3D" id="1.10.287.810">
    <property type="entry name" value="Mitochondrial import inner membrane translocase subunit tim13 like domains"/>
    <property type="match status" value="1"/>
</dbReference>
<evidence type="ECO:0000256" key="6">
    <source>
        <dbReference type="ARBA" id="ARBA00023128"/>
    </source>
</evidence>
<evidence type="ECO:0000256" key="2">
    <source>
        <dbReference type="ARBA" id="ARBA00022723"/>
    </source>
</evidence>
<dbReference type="GO" id="GO:0005743">
    <property type="term" value="C:mitochondrial inner membrane"/>
    <property type="evidence" value="ECO:0007669"/>
    <property type="project" value="UniProtKB-SubCell"/>
</dbReference>
<accession>A0A9Q0RGS6</accession>
<evidence type="ECO:0000259" key="9">
    <source>
        <dbReference type="Pfam" id="PF02953"/>
    </source>
</evidence>
<keyword evidence="5 8" id="KW-0811">Translocation</keyword>
<gene>
    <name evidence="10" type="ORF">M0811_04455</name>
</gene>
<evidence type="ECO:0000256" key="3">
    <source>
        <dbReference type="ARBA" id="ARBA00022833"/>
    </source>
</evidence>
<evidence type="ECO:0000256" key="1">
    <source>
        <dbReference type="ARBA" id="ARBA00022448"/>
    </source>
</evidence>
<keyword evidence="3" id="KW-0862">Zinc</keyword>
<dbReference type="InterPro" id="IPR035427">
    <property type="entry name" value="Tim10-like_dom_sf"/>
</dbReference>
<protein>
    <recommendedName>
        <fullName evidence="8">Mitochondrial import inner membrane translocase subunit</fullName>
    </recommendedName>
</protein>
<dbReference type="AlphaFoldDB" id="A0A9Q0RGS6"/>
<keyword evidence="11" id="KW-1185">Reference proteome</keyword>
<comment type="subcellular location">
    <subcellularLocation>
        <location evidence="8">Mitochondrion inner membrane</location>
        <topology evidence="8">Peripheral membrane protein</topology>
        <orientation evidence="8">Intermembrane side</orientation>
    </subcellularLocation>
</comment>
<evidence type="ECO:0000313" key="10">
    <source>
        <dbReference type="EMBL" id="KAJ5079434.1"/>
    </source>
</evidence>
<organism evidence="10 11">
    <name type="scientific">Anaeramoeba ignava</name>
    <name type="common">Anaerobic marine amoeba</name>
    <dbReference type="NCBI Taxonomy" id="1746090"/>
    <lineage>
        <taxon>Eukaryota</taxon>
        <taxon>Metamonada</taxon>
        <taxon>Anaeramoebidae</taxon>
        <taxon>Anaeramoeba</taxon>
    </lineage>
</organism>
<name>A0A9Q0RGS6_ANAIG</name>
<sequence length="90" mass="10668">MGSSTSKAETQKIQELEIQDYIQQINSLIENCFQECVCSFRTRDLNSSEKTCLKNCVERMLSFQKRVEQRIAEQGIMAQRRFEEEQLRKK</sequence>
<evidence type="ECO:0000256" key="5">
    <source>
        <dbReference type="ARBA" id="ARBA00023010"/>
    </source>
</evidence>